<dbReference type="KEGG" id="clg:Calag_0916"/>
<dbReference type="InParanoid" id="L0AC90"/>
<dbReference type="InterPro" id="IPR029044">
    <property type="entry name" value="Nucleotide-diphossugar_trans"/>
</dbReference>
<dbReference type="InterPro" id="IPR001173">
    <property type="entry name" value="Glyco_trans_2-like"/>
</dbReference>
<dbReference type="AlphaFoldDB" id="L0AC90"/>
<sequence>MKYCLYGTVYNNVNTVEKAIESVYDAIFDQIVITDNFSNDGTYEKLIKMKKDYNLKIYRLKSSRGLGMAYSLKKCPNNSLTAYIHLDVIYNNMLIKIMETELSKVIISNIFQWSYVAKKEEIINKGNWRDLQAAEEMDLISRVGIDYSIPIVIGYNASWKMKDSERRYSNGFFNYVKRKYRIYLDHIRGNGISKNYLKLKIKNDNENKEMLYKLISPVFWNILFKISDLYGKYHNHVIPNDLYVYLNIYKKIIDPKDVGLNNEKFMAYSPKKIYGIDFITYADNEIKKKISNIKCDYINNNVKIYYINNNVKIYYNLST</sequence>
<proteinExistence type="predicted"/>
<evidence type="ECO:0000313" key="3">
    <source>
        <dbReference type="Proteomes" id="UP000010469"/>
    </source>
</evidence>
<dbReference type="Gene3D" id="3.90.550.10">
    <property type="entry name" value="Spore Coat Polysaccharide Biosynthesis Protein SpsA, Chain A"/>
    <property type="match status" value="1"/>
</dbReference>
<dbReference type="EMBL" id="CP003378">
    <property type="protein sequence ID" value="AFZ70650.1"/>
    <property type="molecule type" value="Genomic_DNA"/>
</dbReference>
<dbReference type="Proteomes" id="UP000010469">
    <property type="component" value="Chromosome"/>
</dbReference>
<evidence type="ECO:0000313" key="2">
    <source>
        <dbReference type="EMBL" id="AFZ70650.1"/>
    </source>
</evidence>
<dbReference type="GeneID" id="14212176"/>
<organism evidence="2 3">
    <name type="scientific">Caldisphaera lagunensis (strain DSM 15908 / JCM 11604 / ANMR 0165 / IC-154)</name>
    <dbReference type="NCBI Taxonomy" id="1056495"/>
    <lineage>
        <taxon>Archaea</taxon>
        <taxon>Thermoproteota</taxon>
        <taxon>Thermoprotei</taxon>
        <taxon>Acidilobales</taxon>
        <taxon>Caldisphaeraceae</taxon>
        <taxon>Caldisphaera</taxon>
    </lineage>
</organism>
<dbReference type="SUPFAM" id="SSF53448">
    <property type="entry name" value="Nucleotide-diphospho-sugar transferases"/>
    <property type="match status" value="1"/>
</dbReference>
<protein>
    <recommendedName>
        <fullName evidence="1">Glycosyltransferase 2-like domain-containing protein</fullName>
    </recommendedName>
</protein>
<evidence type="ECO:0000259" key="1">
    <source>
        <dbReference type="Pfam" id="PF00535"/>
    </source>
</evidence>
<dbReference type="RefSeq" id="WP_015232547.1">
    <property type="nucleotide sequence ID" value="NC_019791.1"/>
</dbReference>
<dbReference type="HOGENOM" id="CLU_870453_0_0_2"/>
<name>L0AC90_CALLD</name>
<feature type="domain" description="Glycosyltransferase 2-like" evidence="1">
    <location>
        <begin position="9"/>
        <end position="71"/>
    </location>
</feature>
<gene>
    <name evidence="2" type="ordered locus">Calag_0916</name>
</gene>
<accession>L0AC90</accession>
<reference evidence="3" key="1">
    <citation type="submission" date="2012-03" db="EMBL/GenBank/DDBJ databases">
        <title>Complete genome of Caldisphaera lagunensis DSM 15908.</title>
        <authorList>
            <person name="Lucas S."/>
            <person name="Copeland A."/>
            <person name="Lapidus A."/>
            <person name="Glavina del Rio T."/>
            <person name="Dalin E."/>
            <person name="Tice H."/>
            <person name="Bruce D."/>
            <person name="Goodwin L."/>
            <person name="Pitluck S."/>
            <person name="Peters L."/>
            <person name="Mikhailova N."/>
            <person name="Teshima H."/>
            <person name="Kyrpides N."/>
            <person name="Mavromatis K."/>
            <person name="Ivanova N."/>
            <person name="Brettin T."/>
            <person name="Detter J.C."/>
            <person name="Han C."/>
            <person name="Larimer F."/>
            <person name="Land M."/>
            <person name="Hauser L."/>
            <person name="Markowitz V."/>
            <person name="Cheng J.-F."/>
            <person name="Hugenholtz P."/>
            <person name="Woyke T."/>
            <person name="Wu D."/>
            <person name="Spring S."/>
            <person name="Schroeder M."/>
            <person name="Brambilla E."/>
            <person name="Klenk H.-P."/>
            <person name="Eisen J.A."/>
        </authorList>
    </citation>
    <scope>NUCLEOTIDE SEQUENCE [LARGE SCALE GENOMIC DNA]</scope>
    <source>
        <strain evidence="3">DSM 15908 / JCM 11604 / IC-154</strain>
    </source>
</reference>
<dbReference type="Pfam" id="PF00535">
    <property type="entry name" value="Glycos_transf_2"/>
    <property type="match status" value="1"/>
</dbReference>
<dbReference type="OrthoDB" id="43535at2157"/>
<dbReference type="eggNOG" id="arCOG05398">
    <property type="taxonomic scope" value="Archaea"/>
</dbReference>
<keyword evidence="3" id="KW-1185">Reference proteome</keyword>